<feature type="domain" description="Isochorismatase-like" evidence="2">
    <location>
        <begin position="51"/>
        <end position="203"/>
    </location>
</feature>
<comment type="similarity">
    <text evidence="1">Belongs to the isochorismatase family.</text>
</comment>
<dbReference type="AlphaFoldDB" id="A0A7R9U9A9"/>
<sequence length="239" mass="26734">MQCVRRLRLRPVLQYRRMGADVSSGALDAPLTTRSGTRKRGALSRCDAEGSVLFVCDLQERFQSIIHEFETVTKTARMLIEAARALKIPIVVTEQYPERLGPTVQELSDALSHPAPDEDIKIIPKTRFSMMVEDNNYPSEDRQTVILCGIEAHVCVLQTALDLLFDGHTVFIVKDGVSSSRQNDRVTAINRLENAGAVITTAESVLFDMMRDAKHPNFREVSKMVKTRAKEPNAFADDS</sequence>
<accession>A0A7R9U9A9</accession>
<evidence type="ECO:0000256" key="1">
    <source>
        <dbReference type="ARBA" id="ARBA00006336"/>
    </source>
</evidence>
<dbReference type="Gene3D" id="3.40.50.850">
    <property type="entry name" value="Isochorismatase-like"/>
    <property type="match status" value="1"/>
</dbReference>
<dbReference type="EMBL" id="HBEA01011168">
    <property type="protein sequence ID" value="CAD8259031.1"/>
    <property type="molecule type" value="Transcribed_RNA"/>
</dbReference>
<organism evidence="3">
    <name type="scientific">Pinguiococcus pyrenoidosus</name>
    <dbReference type="NCBI Taxonomy" id="172671"/>
    <lineage>
        <taxon>Eukaryota</taxon>
        <taxon>Sar</taxon>
        <taxon>Stramenopiles</taxon>
        <taxon>Ochrophyta</taxon>
        <taxon>Pinguiophyceae</taxon>
        <taxon>Pinguiochrysidales</taxon>
        <taxon>Pinguiochrysidaceae</taxon>
        <taxon>Pinguiococcus</taxon>
    </lineage>
</organism>
<dbReference type="InterPro" id="IPR000868">
    <property type="entry name" value="Isochorismatase-like_dom"/>
</dbReference>
<evidence type="ECO:0000259" key="2">
    <source>
        <dbReference type="Pfam" id="PF00857"/>
    </source>
</evidence>
<dbReference type="InterPro" id="IPR050993">
    <property type="entry name" value="Isochorismatase_domain"/>
</dbReference>
<dbReference type="Pfam" id="PF00857">
    <property type="entry name" value="Isochorismatase"/>
    <property type="match status" value="1"/>
</dbReference>
<name>A0A7R9U9A9_9STRA</name>
<evidence type="ECO:0000313" key="3">
    <source>
        <dbReference type="EMBL" id="CAD8259031.1"/>
    </source>
</evidence>
<dbReference type="PANTHER" id="PTHR14119:SF3">
    <property type="entry name" value="ISOCHORISMATASE DOMAIN-CONTAINING PROTEIN 2"/>
    <property type="match status" value="1"/>
</dbReference>
<reference evidence="3" key="1">
    <citation type="submission" date="2021-01" db="EMBL/GenBank/DDBJ databases">
        <authorList>
            <person name="Corre E."/>
            <person name="Pelletier E."/>
            <person name="Niang G."/>
            <person name="Scheremetjew M."/>
            <person name="Finn R."/>
            <person name="Kale V."/>
            <person name="Holt S."/>
            <person name="Cochrane G."/>
            <person name="Meng A."/>
            <person name="Brown T."/>
            <person name="Cohen L."/>
        </authorList>
    </citation>
    <scope>NUCLEOTIDE SEQUENCE</scope>
    <source>
        <strain evidence="3">CCMP2078</strain>
    </source>
</reference>
<dbReference type="SUPFAM" id="SSF52499">
    <property type="entry name" value="Isochorismatase-like hydrolases"/>
    <property type="match status" value="1"/>
</dbReference>
<dbReference type="PANTHER" id="PTHR14119">
    <property type="entry name" value="HYDROLASE"/>
    <property type="match status" value="1"/>
</dbReference>
<gene>
    <name evidence="3" type="ORF">PPYR1160_LOCUS8532</name>
</gene>
<proteinExistence type="inferred from homology"/>
<dbReference type="CDD" id="cd01012">
    <property type="entry name" value="YcaC_related"/>
    <property type="match status" value="1"/>
</dbReference>
<dbReference type="InterPro" id="IPR036380">
    <property type="entry name" value="Isochorismatase-like_sf"/>
</dbReference>
<protein>
    <recommendedName>
        <fullName evidence="2">Isochorismatase-like domain-containing protein</fullName>
    </recommendedName>
</protein>